<name>A0A4Q2DU87_9AGAR</name>
<organism evidence="1 2">
    <name type="scientific">Candolleomyces aberdarensis</name>
    <dbReference type="NCBI Taxonomy" id="2316362"/>
    <lineage>
        <taxon>Eukaryota</taxon>
        <taxon>Fungi</taxon>
        <taxon>Dikarya</taxon>
        <taxon>Basidiomycota</taxon>
        <taxon>Agaricomycotina</taxon>
        <taxon>Agaricomycetes</taxon>
        <taxon>Agaricomycetidae</taxon>
        <taxon>Agaricales</taxon>
        <taxon>Agaricineae</taxon>
        <taxon>Psathyrellaceae</taxon>
        <taxon>Candolleomyces</taxon>
    </lineage>
</organism>
<dbReference type="EMBL" id="SDEE01000025">
    <property type="protein sequence ID" value="RXW24120.1"/>
    <property type="molecule type" value="Genomic_DNA"/>
</dbReference>
<gene>
    <name evidence="1" type="ORF">EST38_g1731</name>
</gene>
<reference evidence="1 2" key="1">
    <citation type="submission" date="2019-01" db="EMBL/GenBank/DDBJ databases">
        <title>Draft genome sequence of Psathyrella aberdarensis IHI B618.</title>
        <authorList>
            <person name="Buettner E."/>
            <person name="Kellner H."/>
        </authorList>
    </citation>
    <scope>NUCLEOTIDE SEQUENCE [LARGE SCALE GENOMIC DNA]</scope>
    <source>
        <strain evidence="1 2">IHI B618</strain>
    </source>
</reference>
<comment type="caution">
    <text evidence="1">The sequence shown here is derived from an EMBL/GenBank/DDBJ whole genome shotgun (WGS) entry which is preliminary data.</text>
</comment>
<sequence length="126" mass="13580">MGRICTLSICEMAKFCIAGAITSIAPSPTAVASTSLDRYVRTHDAYAPASKAGSRLEGKGTVTSKTYANCIPTCIVWDGHDSSLNVTESDSSKADEPEDDVWDAMEEVSDAEEDERMVVKKRNVKS</sequence>
<protein>
    <submittedName>
        <fullName evidence="1">Uncharacterized protein</fullName>
    </submittedName>
</protein>
<evidence type="ECO:0000313" key="2">
    <source>
        <dbReference type="Proteomes" id="UP000290288"/>
    </source>
</evidence>
<dbReference type="OrthoDB" id="18388at2759"/>
<dbReference type="AlphaFoldDB" id="A0A4Q2DU87"/>
<accession>A0A4Q2DU87</accession>
<evidence type="ECO:0000313" key="1">
    <source>
        <dbReference type="EMBL" id="RXW24120.1"/>
    </source>
</evidence>
<dbReference type="Proteomes" id="UP000290288">
    <property type="component" value="Unassembled WGS sequence"/>
</dbReference>
<dbReference type="STRING" id="2316362.A0A4Q2DU87"/>
<proteinExistence type="predicted"/>
<keyword evidence="2" id="KW-1185">Reference proteome</keyword>